<dbReference type="AlphaFoldDB" id="A0AAW3FNK5"/>
<proteinExistence type="predicted"/>
<dbReference type="Pfam" id="PF09693">
    <property type="entry name" value="Phage_XkdX"/>
    <property type="match status" value="1"/>
</dbReference>
<organism evidence="1 2">
    <name type="scientific">Lactiplantibacillus plantarum CMPG5300</name>
    <dbReference type="NCBI Taxonomy" id="1304889"/>
    <lineage>
        <taxon>Bacteria</taxon>
        <taxon>Bacillati</taxon>
        <taxon>Bacillota</taxon>
        <taxon>Bacilli</taxon>
        <taxon>Lactobacillales</taxon>
        <taxon>Lactobacillaceae</taxon>
        <taxon>Lactiplantibacillus</taxon>
    </lineage>
</organism>
<dbReference type="InterPro" id="IPR010022">
    <property type="entry name" value="XkdX"/>
</dbReference>
<evidence type="ECO:0000313" key="2">
    <source>
        <dbReference type="Proteomes" id="UP000029801"/>
    </source>
</evidence>
<reference evidence="1 2" key="1">
    <citation type="journal article" date="2014" name="Genome Announc.">
        <title>Draft Genome Sequence of Lactobacillus plantarum CMPG5300, a Human Vaginal Isolate.</title>
        <authorList>
            <person name="Malik S."/>
            <person name="Siezen R.J."/>
            <person name="Renckens B."/>
            <person name="Vaneechoutte M."/>
            <person name="Vanderleyden J."/>
            <person name="Lebeer S."/>
        </authorList>
    </citation>
    <scope>NUCLEOTIDE SEQUENCE [LARGE SCALE GENOMIC DNA]</scope>
    <source>
        <strain evidence="1 2">CMPG5300</strain>
    </source>
</reference>
<accession>A0AAW3FNK5</accession>
<comment type="caution">
    <text evidence="1">The sequence shown here is derived from an EMBL/GenBank/DDBJ whole genome shotgun (WGS) entry which is preliminary data.</text>
</comment>
<dbReference type="EMBL" id="AXZV01000012">
    <property type="protein sequence ID" value="KGH42483.1"/>
    <property type="molecule type" value="Genomic_DNA"/>
</dbReference>
<dbReference type="RefSeq" id="WP_075060706.1">
    <property type="nucleotide sequence ID" value="NZ_CM002918.1"/>
</dbReference>
<dbReference type="Proteomes" id="UP000029801">
    <property type="component" value="Chromosome"/>
</dbReference>
<protein>
    <submittedName>
        <fullName evidence="1">Prophage protein</fullName>
    </submittedName>
</protein>
<gene>
    <name evidence="1" type="ORF">CMPG5300_1980</name>
</gene>
<sequence>MLDFVKMMFDAGCQIDGYVGYGAITAADYKSITGEDYVAPSPAL</sequence>
<evidence type="ECO:0000313" key="1">
    <source>
        <dbReference type="EMBL" id="KGH42483.1"/>
    </source>
</evidence>
<name>A0AAW3FNK5_LACPN</name>